<feature type="domain" description="Dehydrogenase E1 component" evidence="4">
    <location>
        <begin position="10"/>
        <end position="301"/>
    </location>
</feature>
<evidence type="ECO:0000256" key="3">
    <source>
        <dbReference type="ARBA" id="ARBA00023052"/>
    </source>
</evidence>
<organism evidence="5 6">
    <name type="scientific">Conexibacter stalactiti</name>
    <dbReference type="NCBI Taxonomy" id="1940611"/>
    <lineage>
        <taxon>Bacteria</taxon>
        <taxon>Bacillati</taxon>
        <taxon>Actinomycetota</taxon>
        <taxon>Thermoleophilia</taxon>
        <taxon>Solirubrobacterales</taxon>
        <taxon>Conexibacteraceae</taxon>
        <taxon>Conexibacter</taxon>
    </lineage>
</organism>
<gene>
    <name evidence="5" type="ORF">R7226_04455</name>
</gene>
<dbReference type="PANTHER" id="PTHR11516:SF60">
    <property type="entry name" value="PYRUVATE DEHYDROGENASE E1 COMPONENT SUBUNIT ALPHA"/>
    <property type="match status" value="1"/>
</dbReference>
<dbReference type="Proteomes" id="UP001284601">
    <property type="component" value="Unassembled WGS sequence"/>
</dbReference>
<dbReference type="Gene3D" id="3.40.50.970">
    <property type="match status" value="1"/>
</dbReference>
<evidence type="ECO:0000259" key="4">
    <source>
        <dbReference type="Pfam" id="PF00676"/>
    </source>
</evidence>
<dbReference type="CDD" id="cd02000">
    <property type="entry name" value="TPP_E1_PDC_ADC_BCADC"/>
    <property type="match status" value="1"/>
</dbReference>
<name>A0ABU4HJU5_9ACTN</name>
<dbReference type="Pfam" id="PF00676">
    <property type="entry name" value="E1_dh"/>
    <property type="match status" value="1"/>
</dbReference>
<evidence type="ECO:0000256" key="1">
    <source>
        <dbReference type="ARBA" id="ARBA00001964"/>
    </source>
</evidence>
<keyword evidence="2" id="KW-0560">Oxidoreductase</keyword>
<dbReference type="InterPro" id="IPR001017">
    <property type="entry name" value="DH_E1"/>
</dbReference>
<comment type="cofactor">
    <cofactor evidence="1">
        <name>thiamine diphosphate</name>
        <dbReference type="ChEBI" id="CHEBI:58937"/>
    </cofactor>
</comment>
<evidence type="ECO:0000256" key="2">
    <source>
        <dbReference type="ARBA" id="ARBA00023002"/>
    </source>
</evidence>
<evidence type="ECO:0000313" key="5">
    <source>
        <dbReference type="EMBL" id="MDW5593574.1"/>
    </source>
</evidence>
<dbReference type="RefSeq" id="WP_318595835.1">
    <property type="nucleotide sequence ID" value="NZ_JAWSTH010000006.1"/>
</dbReference>
<dbReference type="EMBL" id="JAWSTH010000006">
    <property type="protein sequence ID" value="MDW5593574.1"/>
    <property type="molecule type" value="Genomic_DNA"/>
</dbReference>
<dbReference type="InterPro" id="IPR029061">
    <property type="entry name" value="THDP-binding"/>
</dbReference>
<keyword evidence="6" id="KW-1185">Reference proteome</keyword>
<accession>A0ABU4HJU5</accession>
<proteinExistence type="predicted"/>
<dbReference type="PANTHER" id="PTHR11516">
    <property type="entry name" value="PYRUVATE DEHYDROGENASE E1 COMPONENT, ALPHA SUBUNIT BACTERIAL AND ORGANELLAR"/>
    <property type="match status" value="1"/>
</dbReference>
<dbReference type="SUPFAM" id="SSF52518">
    <property type="entry name" value="Thiamin diphosphate-binding fold (THDP-binding)"/>
    <property type="match status" value="1"/>
</dbReference>
<protein>
    <submittedName>
        <fullName evidence="5">Thiamine pyrophosphate-dependent dehydrogenase E1 component subunit alpha</fullName>
    </submittedName>
</protein>
<reference evidence="6" key="1">
    <citation type="submission" date="2023-07" db="EMBL/GenBank/DDBJ databases">
        <title>Conexibacter stalactiti sp. nov., isolated from stalactites in a lava cave and emended description of the genus Conexibacter.</title>
        <authorList>
            <person name="Lee S.D."/>
        </authorList>
    </citation>
    <scope>NUCLEOTIDE SEQUENCE [LARGE SCALE GENOMIC DNA]</scope>
    <source>
        <strain evidence="6">KCTC 39840</strain>
    </source>
</reference>
<evidence type="ECO:0000313" key="6">
    <source>
        <dbReference type="Proteomes" id="UP001284601"/>
    </source>
</evidence>
<keyword evidence="3" id="KW-0786">Thiamine pyrophosphate</keyword>
<dbReference type="InterPro" id="IPR050642">
    <property type="entry name" value="PDH_E1_Alpha_Subunit"/>
</dbReference>
<sequence>MSDRIDLYRTMRTIRRFEEQIVTLVNSNEIAGVTHEYIGQEAVAAGVCAALRDDDVITSTHRGHGHVIAKGADVARMMAELLGRTTGLNRARGGSMHIADVSLGIYGANGIVAAGAPIAAGAAWAGVQAGSDRVAVCFFGDGAVNQGVLHETMNMAGIWNLPLLFVCENNGYAVSFAQEDATAGSLVGRAAAYGMPAEQVDGMDADAVAAAAAQAVAHARAGNGPSFLECTTYRFVGHHTAEATMGLGYRSDEEIERWRERDPLLVLGARMAADEVAAVDADVEALLERALAFARESPRPEVSSARDYVYASGPAPREGVAV</sequence>
<comment type="caution">
    <text evidence="5">The sequence shown here is derived from an EMBL/GenBank/DDBJ whole genome shotgun (WGS) entry which is preliminary data.</text>
</comment>